<evidence type="ECO:0000256" key="4">
    <source>
        <dbReference type="PROSITE-ProRule" id="PRU00169"/>
    </source>
</evidence>
<dbReference type="CDD" id="cd17546">
    <property type="entry name" value="REC_hyHK_CKI1_RcsC-like"/>
    <property type="match status" value="1"/>
</dbReference>
<organism evidence="7 8">
    <name type="scientific">Solimonas aquatica</name>
    <dbReference type="NCBI Taxonomy" id="489703"/>
    <lineage>
        <taxon>Bacteria</taxon>
        <taxon>Pseudomonadati</taxon>
        <taxon>Pseudomonadota</taxon>
        <taxon>Gammaproteobacteria</taxon>
        <taxon>Nevskiales</taxon>
        <taxon>Nevskiaceae</taxon>
        <taxon>Solimonas</taxon>
    </lineage>
</organism>
<comment type="catalytic activity">
    <reaction evidence="1">
        <text>ATP + protein L-histidine = ADP + protein N-phospho-L-histidine.</text>
        <dbReference type="EC" id="2.7.13.3"/>
    </reaction>
</comment>
<dbReference type="AlphaFoldDB" id="A0A1H9ADB8"/>
<dbReference type="EMBL" id="FOFS01000001">
    <property type="protein sequence ID" value="SEP74752.1"/>
    <property type="molecule type" value="Genomic_DNA"/>
</dbReference>
<name>A0A1H9ADB8_9GAMM</name>
<dbReference type="InterPro" id="IPR003661">
    <property type="entry name" value="HisK_dim/P_dom"/>
</dbReference>
<reference evidence="7 8" key="1">
    <citation type="submission" date="2016-10" db="EMBL/GenBank/DDBJ databases">
        <authorList>
            <person name="de Groot N.N."/>
        </authorList>
    </citation>
    <scope>NUCLEOTIDE SEQUENCE [LARGE SCALE GENOMIC DNA]</scope>
    <source>
        <strain evidence="7 8">DSM 25927</strain>
    </source>
</reference>
<dbReference type="SUPFAM" id="SSF55874">
    <property type="entry name" value="ATPase domain of HSP90 chaperone/DNA topoisomerase II/histidine kinase"/>
    <property type="match status" value="1"/>
</dbReference>
<dbReference type="PROSITE" id="PS50110">
    <property type="entry name" value="RESPONSE_REGULATORY"/>
    <property type="match status" value="1"/>
</dbReference>
<dbReference type="PANTHER" id="PTHR45339">
    <property type="entry name" value="HYBRID SIGNAL TRANSDUCTION HISTIDINE KINASE J"/>
    <property type="match status" value="1"/>
</dbReference>
<dbReference type="CDD" id="cd00082">
    <property type="entry name" value="HisKA"/>
    <property type="match status" value="1"/>
</dbReference>
<dbReference type="STRING" id="489703.SAMN04488038_101366"/>
<dbReference type="Proteomes" id="UP000199233">
    <property type="component" value="Unassembled WGS sequence"/>
</dbReference>
<dbReference type="GO" id="GO:0000155">
    <property type="term" value="F:phosphorelay sensor kinase activity"/>
    <property type="evidence" value="ECO:0007669"/>
    <property type="project" value="InterPro"/>
</dbReference>
<dbReference type="Pfam" id="PF00072">
    <property type="entry name" value="Response_reg"/>
    <property type="match status" value="1"/>
</dbReference>
<gene>
    <name evidence="7" type="ORF">SAMN04488038_101366</name>
</gene>
<dbReference type="SMART" id="SM00387">
    <property type="entry name" value="HATPase_c"/>
    <property type="match status" value="1"/>
</dbReference>
<sequence>MFLLLLCLLAVWRWQQERRAQGQLRHDLERARLELAIKSRMIAHVNHEIRTPMNAIFGYSGLLHDRLQDPMNCRYIDAINTSARSLLRVINDLLEFSRLEAGKIEVHATPTHLREQLDAVVALFLQRAVSREIVLSVDLDEATPEMLMLDADRLRQMLINLVDNAIKHTEHGRVAIVVRALPSERAGCVSCLLDVDDSGTGIAQEDRDQIFEPFAQGGRRTGLDASGTGLGLSISRQLAHSLGWQLSLLDKSTAGARFRIEMRDVPIASQLEPSHEDDRRLQDLPTLRVLTVDDIALNRQVLVSMFTDTGHQVRVASGGREALDLAIKERPDVMLIDVRMPDIDGITLARLLRGNEHTRRIILVGITAARLAADDPDRALFDGFIFKPFHAGILARELSRLIPREPSAGHAHAAEAGLHRPSLRALCNELEVLLTEVWPGVRDALMIHEVRDLSLRLARLGERHHYQRLNQYARRLAVAAANFDVVQIEFLLAKFPGEVMEIKRADAAEAETLP</sequence>
<dbReference type="SMART" id="SM00448">
    <property type="entry name" value="REC"/>
    <property type="match status" value="1"/>
</dbReference>
<dbReference type="Gene3D" id="3.40.50.2300">
    <property type="match status" value="1"/>
</dbReference>
<dbReference type="InterPro" id="IPR001789">
    <property type="entry name" value="Sig_transdc_resp-reg_receiver"/>
</dbReference>
<dbReference type="InterPro" id="IPR036097">
    <property type="entry name" value="HisK_dim/P_sf"/>
</dbReference>
<evidence type="ECO:0000256" key="2">
    <source>
        <dbReference type="ARBA" id="ARBA00012438"/>
    </source>
</evidence>
<keyword evidence="7" id="KW-0418">Kinase</keyword>
<dbReference type="SUPFAM" id="SSF52172">
    <property type="entry name" value="CheY-like"/>
    <property type="match status" value="1"/>
</dbReference>
<feature type="modified residue" description="4-aspartylphosphate" evidence="4">
    <location>
        <position position="337"/>
    </location>
</feature>
<dbReference type="Gene3D" id="1.10.287.130">
    <property type="match status" value="1"/>
</dbReference>
<dbReference type="EC" id="2.7.13.3" evidence="2"/>
<keyword evidence="8" id="KW-1185">Reference proteome</keyword>
<dbReference type="InterPro" id="IPR011006">
    <property type="entry name" value="CheY-like_superfamily"/>
</dbReference>
<keyword evidence="7" id="KW-0808">Transferase</keyword>
<dbReference type="PANTHER" id="PTHR45339:SF5">
    <property type="entry name" value="HISTIDINE KINASE"/>
    <property type="match status" value="1"/>
</dbReference>
<dbReference type="SMART" id="SM00388">
    <property type="entry name" value="HisKA"/>
    <property type="match status" value="1"/>
</dbReference>
<evidence type="ECO:0000259" key="5">
    <source>
        <dbReference type="PROSITE" id="PS50109"/>
    </source>
</evidence>
<feature type="domain" description="Histidine kinase" evidence="5">
    <location>
        <begin position="44"/>
        <end position="266"/>
    </location>
</feature>
<dbReference type="PROSITE" id="PS50109">
    <property type="entry name" value="HIS_KIN"/>
    <property type="match status" value="1"/>
</dbReference>
<dbReference type="Gene3D" id="3.30.565.10">
    <property type="entry name" value="Histidine kinase-like ATPase, C-terminal domain"/>
    <property type="match status" value="1"/>
</dbReference>
<dbReference type="InterPro" id="IPR003594">
    <property type="entry name" value="HATPase_dom"/>
</dbReference>
<dbReference type="InterPro" id="IPR005467">
    <property type="entry name" value="His_kinase_dom"/>
</dbReference>
<protein>
    <recommendedName>
        <fullName evidence="2">histidine kinase</fullName>
        <ecNumber evidence="2">2.7.13.3</ecNumber>
    </recommendedName>
</protein>
<evidence type="ECO:0000256" key="1">
    <source>
        <dbReference type="ARBA" id="ARBA00000085"/>
    </source>
</evidence>
<dbReference type="Pfam" id="PF00512">
    <property type="entry name" value="HisKA"/>
    <property type="match status" value="1"/>
</dbReference>
<evidence type="ECO:0000259" key="6">
    <source>
        <dbReference type="PROSITE" id="PS50110"/>
    </source>
</evidence>
<dbReference type="Pfam" id="PF02518">
    <property type="entry name" value="HATPase_c"/>
    <property type="match status" value="1"/>
</dbReference>
<dbReference type="PRINTS" id="PR00344">
    <property type="entry name" value="BCTRLSENSOR"/>
</dbReference>
<evidence type="ECO:0000313" key="7">
    <source>
        <dbReference type="EMBL" id="SEP74752.1"/>
    </source>
</evidence>
<proteinExistence type="predicted"/>
<dbReference type="InterPro" id="IPR036890">
    <property type="entry name" value="HATPase_C_sf"/>
</dbReference>
<evidence type="ECO:0000313" key="8">
    <source>
        <dbReference type="Proteomes" id="UP000199233"/>
    </source>
</evidence>
<keyword evidence="3 4" id="KW-0597">Phosphoprotein</keyword>
<dbReference type="SUPFAM" id="SSF47384">
    <property type="entry name" value="Homodimeric domain of signal transducing histidine kinase"/>
    <property type="match status" value="1"/>
</dbReference>
<dbReference type="InterPro" id="IPR004358">
    <property type="entry name" value="Sig_transdc_His_kin-like_C"/>
</dbReference>
<accession>A0A1H9ADB8</accession>
<evidence type="ECO:0000256" key="3">
    <source>
        <dbReference type="ARBA" id="ARBA00022553"/>
    </source>
</evidence>
<feature type="domain" description="Response regulatory" evidence="6">
    <location>
        <begin position="288"/>
        <end position="402"/>
    </location>
</feature>